<feature type="region of interest" description="Disordered" evidence="1">
    <location>
        <begin position="1"/>
        <end position="36"/>
    </location>
</feature>
<feature type="compositionally biased region" description="Basic and acidic residues" evidence="1">
    <location>
        <begin position="138"/>
        <end position="154"/>
    </location>
</feature>
<organism evidence="2">
    <name type="scientific">viral metagenome</name>
    <dbReference type="NCBI Taxonomy" id="1070528"/>
    <lineage>
        <taxon>unclassified sequences</taxon>
        <taxon>metagenomes</taxon>
        <taxon>organismal metagenomes</taxon>
    </lineage>
</organism>
<accession>A0A6C0BVK6</accession>
<name>A0A6C0BVK6_9ZZZZ</name>
<protein>
    <submittedName>
        <fullName evidence="2">Uncharacterized protein</fullName>
    </submittedName>
</protein>
<evidence type="ECO:0000256" key="1">
    <source>
        <dbReference type="SAM" id="MobiDB-lite"/>
    </source>
</evidence>
<feature type="compositionally biased region" description="Polar residues" evidence="1">
    <location>
        <begin position="8"/>
        <end position="22"/>
    </location>
</feature>
<feature type="region of interest" description="Disordered" evidence="1">
    <location>
        <begin position="138"/>
        <end position="175"/>
    </location>
</feature>
<proteinExistence type="predicted"/>
<dbReference type="EMBL" id="MN739257">
    <property type="protein sequence ID" value="QHS95791.1"/>
    <property type="molecule type" value="Genomic_DNA"/>
</dbReference>
<sequence>MSARRNIAQRTTPPNQQTNNVRSAMAGPRFTAEGQQPEDVKKMHPMNLLSLHEDRLNEIDTKMSQIQTQLTQNQTKRTGGDDSALITECIKQIKFLTQENQTNRNLARELTLELLRLKTSLQEDGKIEMRISEESQEKYETFKEKASQNVRDELTDGGENTVVFSGNGAYDPNAL</sequence>
<evidence type="ECO:0000313" key="2">
    <source>
        <dbReference type="EMBL" id="QHS95791.1"/>
    </source>
</evidence>
<dbReference type="AlphaFoldDB" id="A0A6C0BVK6"/>
<reference evidence="2" key="1">
    <citation type="journal article" date="2020" name="Nature">
        <title>Giant virus diversity and host interactions through global metagenomics.</title>
        <authorList>
            <person name="Schulz F."/>
            <person name="Roux S."/>
            <person name="Paez-Espino D."/>
            <person name="Jungbluth S."/>
            <person name="Walsh D.A."/>
            <person name="Denef V.J."/>
            <person name="McMahon K.D."/>
            <person name="Konstantinidis K.T."/>
            <person name="Eloe-Fadrosh E.A."/>
            <person name="Kyrpides N.C."/>
            <person name="Woyke T."/>
        </authorList>
    </citation>
    <scope>NUCLEOTIDE SEQUENCE</scope>
    <source>
        <strain evidence="2">GVMAG-M-3300018868-6</strain>
    </source>
</reference>